<evidence type="ECO:0000313" key="2">
    <source>
        <dbReference type="EMBL" id="MBI6632508.1"/>
    </source>
</evidence>
<comment type="caution">
    <text evidence="2">The sequence shown here is derived from an EMBL/GenBank/DDBJ whole genome shotgun (WGS) entry which is preliminary data.</text>
</comment>
<feature type="domain" description="A-factor biosynthesis hotdog" evidence="1">
    <location>
        <begin position="111"/>
        <end position="197"/>
    </location>
</feature>
<sequence length="266" mass="29575">MEELSVSNSVSSCPFAGLSSLSAPPQEPPRHYIVVGDRIKSQCSDNMFISVTAAEEMVTRLDRDESLTLHVGQGVTDEQLNTLYGFKKVLSPALNILPEDRRTRASSTVTHKLKSHNIAISAPGENGNGTYSASLMIDDANAELSDHLTGQHVSGMMVIEAARQMSIAVAEAYYVTPQARGKVNFVTHKMDVNYRDFLLPVHTEILCIPLELRRSGASNFRFACRLEFKQQGQCQVELGFELSVIDSRYFQLKEAQLLHQFVKRLV</sequence>
<dbReference type="InterPro" id="IPR005509">
    <property type="entry name" value="AfsA_hotdog_dom"/>
</dbReference>
<dbReference type="RefSeq" id="WP_198707084.1">
    <property type="nucleotide sequence ID" value="NZ_JAEILM010000023.1"/>
</dbReference>
<organism evidence="2 3">
    <name type="scientific">Pseudomonas paralactis</name>
    <dbReference type="NCBI Taxonomy" id="1615673"/>
    <lineage>
        <taxon>Bacteria</taxon>
        <taxon>Pseudomonadati</taxon>
        <taxon>Pseudomonadota</taxon>
        <taxon>Gammaproteobacteria</taxon>
        <taxon>Pseudomonadales</taxon>
        <taxon>Pseudomonadaceae</taxon>
        <taxon>Pseudomonas</taxon>
    </lineage>
</organism>
<protein>
    <recommendedName>
        <fullName evidence="1">A-factor biosynthesis hotdog domain-containing protein</fullName>
    </recommendedName>
</protein>
<evidence type="ECO:0000313" key="3">
    <source>
        <dbReference type="Proteomes" id="UP000607562"/>
    </source>
</evidence>
<dbReference type="Proteomes" id="UP000607562">
    <property type="component" value="Unassembled WGS sequence"/>
</dbReference>
<gene>
    <name evidence="2" type="ORF">YA0871_07540</name>
</gene>
<accession>A0ABS0UWU1</accession>
<keyword evidence="3" id="KW-1185">Reference proteome</keyword>
<dbReference type="Pfam" id="PF03756">
    <property type="entry name" value="AfsA"/>
    <property type="match status" value="1"/>
</dbReference>
<name>A0ABS0UWU1_9PSED</name>
<evidence type="ECO:0000259" key="1">
    <source>
        <dbReference type="Pfam" id="PF03756"/>
    </source>
</evidence>
<proteinExistence type="predicted"/>
<dbReference type="EMBL" id="JAEILM010000023">
    <property type="protein sequence ID" value="MBI6632508.1"/>
    <property type="molecule type" value="Genomic_DNA"/>
</dbReference>
<reference evidence="2 3" key="1">
    <citation type="submission" date="2020-12" db="EMBL/GenBank/DDBJ databases">
        <title>Comparative genomic insights into the epidemiology and virulence of plant pathogenic Pseudomonads from Turkey.</title>
        <authorList>
            <person name="Dillon M."/>
            <person name="Ruiz-Bedoya T."/>
            <person name="Bendalovic-Torma C."/>
            <person name="Guttman K.M."/>
            <person name="Kwak H."/>
            <person name="Middleton M.A."/>
            <person name="Wang P.W."/>
            <person name="Horuz S."/>
            <person name="Aysan Y."/>
            <person name="Guttman D.S."/>
        </authorList>
    </citation>
    <scope>NUCLEOTIDE SEQUENCE [LARGE SCALE GENOMIC DNA]</scope>
    <source>
        <strain evidence="2 3">Marul_2_1</strain>
    </source>
</reference>